<evidence type="ECO:0000313" key="3">
    <source>
        <dbReference type="Proteomes" id="UP000009311"/>
    </source>
</evidence>
<dbReference type="STRING" id="1423790.BN53_04795"/>
<dbReference type="OrthoDB" id="2308164at2"/>
<evidence type="ECO:0000313" key="2">
    <source>
        <dbReference type="EMBL" id="CCI85405.1"/>
    </source>
</evidence>
<dbReference type="Pfam" id="PF08861">
    <property type="entry name" value="DUF1828"/>
    <property type="match status" value="1"/>
</dbReference>
<comment type="caution">
    <text evidence="2">The sequence shown here is derived from an EMBL/GenBank/DDBJ whole genome shotgun (WGS) entry which is preliminary data.</text>
</comment>
<dbReference type="InterPro" id="IPR014960">
    <property type="entry name" value="DUF1828"/>
</dbReference>
<accession>I7JYA9</accession>
<reference evidence="2 3" key="1">
    <citation type="submission" date="2012-06" db="EMBL/GenBank/DDBJ databases">
        <title>Draft Genome Sequence of Lactobacillus pasteurii CRBIP 24.76T.</title>
        <authorList>
            <person name="Cousin S."/>
            <person name="Bouchier C."/>
            <person name="Loux V."/>
            <person name="Ma L."/>
            <person name="Creno S."/>
            <person name="Bizet C."/>
            <person name="Clermont D."/>
        </authorList>
    </citation>
    <scope>NUCLEOTIDE SEQUENCE [LARGE SCALE GENOMIC DNA]</scope>
    <source>
        <strain evidence="3">CRBIP 24.76T</strain>
    </source>
</reference>
<dbReference type="eggNOG" id="ENOG5030AM4">
    <property type="taxonomic scope" value="Bacteria"/>
</dbReference>
<dbReference type="Proteomes" id="UP000009311">
    <property type="component" value="Unassembled WGS sequence"/>
</dbReference>
<organism evidence="2 3">
    <name type="scientific">Lactobacillus pasteurii DSM 23907 = CRBIP 24.76</name>
    <dbReference type="NCBI Taxonomy" id="1423790"/>
    <lineage>
        <taxon>Bacteria</taxon>
        <taxon>Bacillati</taxon>
        <taxon>Bacillota</taxon>
        <taxon>Bacilli</taxon>
        <taxon>Lactobacillales</taxon>
        <taxon>Lactobacillaceae</taxon>
        <taxon>Lactobacillus</taxon>
    </lineage>
</organism>
<keyword evidence="3" id="KW-1185">Reference proteome</keyword>
<sequence>MSLEIDKVTSEIGKWAQRNTGIVQFKDGGYAIATFEIDSFGDTIYVFVEKTEWGYRVGDDGRLLFKLDPGESNLDMYETAAEIALGAGYDFDEETCEIFVEVEEEDLAQAIMRLAQIQVAISYLG</sequence>
<dbReference type="AlphaFoldDB" id="I7JYA9"/>
<evidence type="ECO:0000259" key="1">
    <source>
        <dbReference type="Pfam" id="PF08861"/>
    </source>
</evidence>
<name>I7JYA9_9LACO</name>
<feature type="domain" description="DUF1828" evidence="1">
    <location>
        <begin position="37"/>
        <end position="121"/>
    </location>
</feature>
<proteinExistence type="predicted"/>
<gene>
    <name evidence="2" type="ORF">BN53_04795</name>
</gene>
<protein>
    <recommendedName>
        <fullName evidence="1">DUF1828 domain-containing protein</fullName>
    </recommendedName>
</protein>
<dbReference type="EMBL" id="CAKD01000021">
    <property type="protein sequence ID" value="CCI85405.1"/>
    <property type="molecule type" value="Genomic_DNA"/>
</dbReference>